<evidence type="ECO:0000313" key="2">
    <source>
        <dbReference type="EMBL" id="MBD3364986.1"/>
    </source>
</evidence>
<comment type="caution">
    <text evidence="2">The sequence shown here is derived from an EMBL/GenBank/DDBJ whole genome shotgun (WGS) entry which is preliminary data.</text>
</comment>
<dbReference type="Proteomes" id="UP000630660">
    <property type="component" value="Unassembled WGS sequence"/>
</dbReference>
<dbReference type="Pfam" id="PF19838">
    <property type="entry name" value="LptD_2"/>
    <property type="match status" value="1"/>
</dbReference>
<gene>
    <name evidence="2" type="ORF">GF359_07200</name>
</gene>
<evidence type="ECO:0000313" key="3">
    <source>
        <dbReference type="Proteomes" id="UP000630660"/>
    </source>
</evidence>
<accession>A0A9D5KC33</accession>
<dbReference type="EMBL" id="WJKJ01000239">
    <property type="protein sequence ID" value="MBD3364986.1"/>
    <property type="molecule type" value="Genomic_DNA"/>
</dbReference>
<feature type="domain" description="LPS-assembly protein LptD central" evidence="1">
    <location>
        <begin position="174"/>
        <end position="606"/>
    </location>
</feature>
<sequence>MVLLLLLAAQIEPAATAESSPDSLPSDTIIQDSFKAGVSVVKFGADTLIFYPEEERVLLLWNGWVEYGETEVHSDSITFSTSERLLTAHKEAELHSGRDVVTGSILHYAVETGKGMMEEGRTRIEDGYFYGKGVWLVEEDVLLIKNGYYTTCELTPPHYDFYGLQLKVLIDDMVISKPIFLRINLLRRLKLPILAAPFWYLPIGTDRKSGIMPFKVGHNSQEGWYAKQVRYYWVPNDYTDATFSLDILSELGFRPGALFNWEYGPQSAPYVQGRLSGNYINEPTGSGQRQRRWTINLRNTSYLPDGTVAKASINYVSDSTYLEDYIEDPDSTNLVIDREQHTHSEISLSRELFGRGLSLSADRDDDLATGSWDMTLPTFSFSWPTVNLWDFFSLGFGRFRISNDYSHDVQWIQDTLSADSALQAEDTRSTSFNQPLNLNWSYKFFSAYTYNQSYSAGQSLQWNTDAAGVDTLIRGGSYNFSHGFSTELYRLFGIYALGMNGLLHTVTPRISHSLTPRTETIHPWLVYPRFDTTLYSHNVTFSIGQSFQTKLTDRRDTTRLRKQNLIDLSTSISYNLLTDSLGTVDARIYLPSGMPVTANASVSYNIYTDSFTVSTYVTADIDDIVFPLFGLRKREETVSLEDTTSAPDSLGMMEDAWLDSMFSADTLTDTLDSLVGDSVPDMKKEAEETFLERFSKSRISITDNWTMNGDHMLSLASTLYLPWGIDLGLSASTNLTEAKSTWQDYLANYNIEVVKSLHCWEMVFEMRPVPRAGARDSIDWSIYFRITEIPDIQLGKGVLKQLGWE</sequence>
<dbReference type="PANTHER" id="PTHR30189">
    <property type="entry name" value="LPS-ASSEMBLY PROTEIN"/>
    <property type="match status" value="1"/>
</dbReference>
<dbReference type="AlphaFoldDB" id="A0A9D5KC33"/>
<dbReference type="PANTHER" id="PTHR30189:SF1">
    <property type="entry name" value="LPS-ASSEMBLY PROTEIN LPTD"/>
    <property type="match status" value="1"/>
</dbReference>
<dbReference type="InterPro" id="IPR050218">
    <property type="entry name" value="LptD"/>
</dbReference>
<name>A0A9D5KC33_UNCW3</name>
<organism evidence="2 3">
    <name type="scientific">candidate division WOR-3 bacterium</name>
    <dbReference type="NCBI Taxonomy" id="2052148"/>
    <lineage>
        <taxon>Bacteria</taxon>
        <taxon>Bacteria division WOR-3</taxon>
    </lineage>
</organism>
<proteinExistence type="predicted"/>
<dbReference type="InterPro" id="IPR045659">
    <property type="entry name" value="LptD_2"/>
</dbReference>
<evidence type="ECO:0000259" key="1">
    <source>
        <dbReference type="Pfam" id="PF19838"/>
    </source>
</evidence>
<protein>
    <recommendedName>
        <fullName evidence="1">LPS-assembly protein LptD central domain-containing protein</fullName>
    </recommendedName>
</protein>
<dbReference type="GO" id="GO:0009279">
    <property type="term" value="C:cell outer membrane"/>
    <property type="evidence" value="ECO:0007669"/>
    <property type="project" value="TreeGrafter"/>
</dbReference>
<reference evidence="2" key="1">
    <citation type="submission" date="2019-11" db="EMBL/GenBank/DDBJ databases">
        <title>Microbial mats filling the niche in hypersaline microbial mats.</title>
        <authorList>
            <person name="Wong H.L."/>
            <person name="Macleod F.I."/>
            <person name="White R.A. III"/>
            <person name="Burns B.P."/>
        </authorList>
    </citation>
    <scope>NUCLEOTIDE SEQUENCE</scope>
    <source>
        <strain evidence="2">Bin_327</strain>
    </source>
</reference>
<dbReference type="GO" id="GO:1990351">
    <property type="term" value="C:transporter complex"/>
    <property type="evidence" value="ECO:0007669"/>
    <property type="project" value="TreeGrafter"/>
</dbReference>